<gene>
    <name evidence="3" type="ORF">RSSM_03896</name>
</gene>
<keyword evidence="4" id="KW-1185">Reference proteome</keyword>
<feature type="non-terminal residue" evidence="3">
    <location>
        <position position="199"/>
    </location>
</feature>
<evidence type="ECO:0000313" key="3">
    <source>
        <dbReference type="EMBL" id="EMI54678.1"/>
    </source>
</evidence>
<sequence>MHTIADDLVAGDQDNSAQVDNDRMDNTTPAVPINMRTSKFEKVSSFYLTIILFLGVIVSGLFLLWTLNRWAAQEEIKHSQPTRTSWVQGGETGIDDPFDVPSQDEYIALQEPTLDATLVALTDAATHTASSFDGDIGIGETDSLGKGLRRGGPDPGADRGLDVIPRFNRWQLSFTAKDRDHYADQLDSLGIELGVLGGS</sequence>
<feature type="transmembrane region" description="Helical" evidence="2">
    <location>
        <begin position="45"/>
        <end position="67"/>
    </location>
</feature>
<keyword evidence="2" id="KW-1133">Transmembrane helix</keyword>
<proteinExistence type="predicted"/>
<keyword evidence="2" id="KW-0812">Transmembrane</keyword>
<comment type="caution">
    <text evidence="3">The sequence shown here is derived from an EMBL/GenBank/DDBJ whole genome shotgun (WGS) entry which is preliminary data.</text>
</comment>
<reference evidence="3 4" key="1">
    <citation type="journal article" date="2013" name="Mar. Genomics">
        <title>Expression of sulfatases in Rhodopirellula baltica and the diversity of sulfatases in the genus Rhodopirellula.</title>
        <authorList>
            <person name="Wegner C.E."/>
            <person name="Richter-Heitmann T."/>
            <person name="Klindworth A."/>
            <person name="Klockow C."/>
            <person name="Richter M."/>
            <person name="Achstetter T."/>
            <person name="Glockner F.O."/>
            <person name="Harder J."/>
        </authorList>
    </citation>
    <scope>NUCLEOTIDE SEQUENCE [LARGE SCALE GENOMIC DNA]</scope>
    <source>
        <strain evidence="3 4">SM41</strain>
    </source>
</reference>
<name>M5UFB5_9BACT</name>
<protein>
    <submittedName>
        <fullName evidence="3">Uncharacterized protein</fullName>
    </submittedName>
</protein>
<dbReference type="EMBL" id="ANOH01000264">
    <property type="protein sequence ID" value="EMI54678.1"/>
    <property type="molecule type" value="Genomic_DNA"/>
</dbReference>
<evidence type="ECO:0000256" key="1">
    <source>
        <dbReference type="SAM" id="MobiDB-lite"/>
    </source>
</evidence>
<organism evidence="3 4">
    <name type="scientific">Rhodopirellula sallentina SM41</name>
    <dbReference type="NCBI Taxonomy" id="1263870"/>
    <lineage>
        <taxon>Bacteria</taxon>
        <taxon>Pseudomonadati</taxon>
        <taxon>Planctomycetota</taxon>
        <taxon>Planctomycetia</taxon>
        <taxon>Pirellulales</taxon>
        <taxon>Pirellulaceae</taxon>
        <taxon>Rhodopirellula</taxon>
    </lineage>
</organism>
<dbReference type="AlphaFoldDB" id="M5UFB5"/>
<keyword evidence="2" id="KW-0472">Membrane</keyword>
<dbReference type="Proteomes" id="UP000011885">
    <property type="component" value="Unassembled WGS sequence"/>
</dbReference>
<accession>M5UFB5</accession>
<evidence type="ECO:0000256" key="2">
    <source>
        <dbReference type="SAM" id="Phobius"/>
    </source>
</evidence>
<feature type="region of interest" description="Disordered" evidence="1">
    <location>
        <begin position="11"/>
        <end position="30"/>
    </location>
</feature>
<evidence type="ECO:0000313" key="4">
    <source>
        <dbReference type="Proteomes" id="UP000011885"/>
    </source>
</evidence>